<dbReference type="InterPro" id="IPR015679">
    <property type="entry name" value="PLipase_D_fam"/>
</dbReference>
<evidence type="ECO:0000313" key="7">
    <source>
        <dbReference type="Proteomes" id="UP000009874"/>
    </source>
</evidence>
<dbReference type="AlphaFoldDB" id="K9D8H2"/>
<dbReference type="InterPro" id="IPR001736">
    <property type="entry name" value="PLipase_D/transphosphatidylase"/>
</dbReference>
<dbReference type="PANTHER" id="PTHR18896">
    <property type="entry name" value="PHOSPHOLIPASE D"/>
    <property type="match status" value="1"/>
</dbReference>
<comment type="catalytic activity">
    <reaction evidence="1">
        <text>a 1,2-diacyl-sn-glycero-3-phosphocholine + H2O = a 1,2-diacyl-sn-glycero-3-phosphate + choline + H(+)</text>
        <dbReference type="Rhea" id="RHEA:14445"/>
        <dbReference type="ChEBI" id="CHEBI:15354"/>
        <dbReference type="ChEBI" id="CHEBI:15377"/>
        <dbReference type="ChEBI" id="CHEBI:15378"/>
        <dbReference type="ChEBI" id="CHEBI:57643"/>
        <dbReference type="ChEBI" id="CHEBI:58608"/>
        <dbReference type="EC" id="3.1.4.4"/>
    </reaction>
</comment>
<dbReference type="OrthoDB" id="8828485at2"/>
<dbReference type="HOGENOM" id="CLU_000690_2_1_4"/>
<reference evidence="6 7" key="1">
    <citation type="submission" date="2012-09" db="EMBL/GenBank/DDBJ databases">
        <title>The Genome Sequence of Massilia timonae CCUG 45783.</title>
        <authorList>
            <consortium name="The Broad Institute Genome Sequencing Platform"/>
            <person name="Earl A."/>
            <person name="Ward D."/>
            <person name="Feldgarden M."/>
            <person name="Gevers D."/>
            <person name="Huys G."/>
            <person name="Walker B."/>
            <person name="Young S.K."/>
            <person name="Zeng Q."/>
            <person name="Gargeya S."/>
            <person name="Fitzgerald M."/>
            <person name="Haas B."/>
            <person name="Abouelleil A."/>
            <person name="Alvarado L."/>
            <person name="Arachchi H.M."/>
            <person name="Berlin A.M."/>
            <person name="Chapman S.B."/>
            <person name="Goldberg J."/>
            <person name="Griggs A."/>
            <person name="Gujja S."/>
            <person name="Hansen M."/>
            <person name="Howarth C."/>
            <person name="Imamovic A."/>
            <person name="Larimer J."/>
            <person name="McCowen C."/>
            <person name="Montmayeur A."/>
            <person name="Murphy C."/>
            <person name="Neiman D."/>
            <person name="Pearson M."/>
            <person name="Priest M."/>
            <person name="Roberts A."/>
            <person name="Saif S."/>
            <person name="Shea T."/>
            <person name="Sisk P."/>
            <person name="Sykes S."/>
            <person name="Wortman J."/>
            <person name="Nusbaum C."/>
            <person name="Birren B."/>
        </authorList>
    </citation>
    <scope>NUCLEOTIDE SEQUENCE [LARGE SCALE GENOMIC DNA]</scope>
    <source>
        <strain evidence="6 7">CCUG 45783</strain>
    </source>
</reference>
<dbReference type="PROSITE" id="PS50035">
    <property type="entry name" value="PLD"/>
    <property type="match status" value="2"/>
</dbReference>
<dbReference type="PATRIC" id="fig|883126.3.peg.4107"/>
<evidence type="ECO:0000259" key="5">
    <source>
        <dbReference type="PROSITE" id="PS50035"/>
    </source>
</evidence>
<dbReference type="Gene3D" id="3.30.870.10">
    <property type="entry name" value="Endonuclease Chain A"/>
    <property type="match status" value="3"/>
</dbReference>
<keyword evidence="3" id="KW-0378">Hydrolase</keyword>
<organism evidence="6 7">
    <name type="scientific">Massilia timonae CCUG 45783</name>
    <dbReference type="NCBI Taxonomy" id="883126"/>
    <lineage>
        <taxon>Bacteria</taxon>
        <taxon>Pseudomonadati</taxon>
        <taxon>Pseudomonadota</taxon>
        <taxon>Betaproteobacteria</taxon>
        <taxon>Burkholderiales</taxon>
        <taxon>Oxalobacteraceae</taxon>
        <taxon>Telluria group</taxon>
        <taxon>Massilia</taxon>
    </lineage>
</organism>
<dbReference type="GO" id="GO:0009395">
    <property type="term" value="P:phospholipid catabolic process"/>
    <property type="evidence" value="ECO:0007669"/>
    <property type="project" value="TreeGrafter"/>
</dbReference>
<dbReference type="EMBL" id="AGZI01000050">
    <property type="protein sequence ID" value="EKU80538.1"/>
    <property type="molecule type" value="Genomic_DNA"/>
</dbReference>
<accession>K9D8H2</accession>
<protein>
    <recommendedName>
        <fullName evidence="5">PLD phosphodiesterase domain-containing protein</fullName>
    </recommendedName>
</protein>
<evidence type="ECO:0000256" key="4">
    <source>
        <dbReference type="ARBA" id="ARBA00023098"/>
    </source>
</evidence>
<name>K9D8H2_9BURK</name>
<keyword evidence="2" id="KW-0677">Repeat</keyword>
<keyword evidence="4" id="KW-0443">Lipid metabolism</keyword>
<dbReference type="GO" id="GO:0004630">
    <property type="term" value="F:phospholipase D activity"/>
    <property type="evidence" value="ECO:0007669"/>
    <property type="project" value="UniProtKB-EC"/>
</dbReference>
<sequence>MSNKHISQLVSRDGKAIAAATSVPGCFISDGVPVEKHPGLSWGSVFSEPSHGNKVDFYVTGEEYFNAVAAAIAGARKSIYIAGWQVNFDVELAGGKTLFQCLEKAIDSNPALRVYVMPWLSPKVGVDTGDFETMLVVFQLNAGLPPPARAFALPAIAQSDMSGGLGIGFSHHQKLVVIDEQRAFVGGIDLAYGRRDDGRFSLAAEGRTGSELYNPCIPPIHTLSKVEQTKYLTRAELFCACFHGRVGGTGTFITSAPAKPLAMAQDAIGSVGDTLARTHKVVSDWWATGDLMPEFVRKLQDVPVDAAQDAARWAYRRLDQELNGKLEWLRETGGAHAANAPAVLLAWLNNASLDQLPAGLWKGSVELIEAFTIATLTHLSNLADTSKGRYTNLKTLGKVVPASGKTLSSGQPRMPWHDVHSSISGPAVSDLARNFVQRWNGIACRYERSHAAVSRDVSALFAVFGLKPSARIRIPRLPAPPPRTAQPRPGKSWVQVLRSAPVAMLRDESNAAPSGAAKKHHGHAQNDCLKAMLTAIHGAQKFIYIEGQFFQSAYGVDQLIGEKDKKNSPMATLTDVTALADYEKYAKRLEIHEVAPGDIPAAIRWSQIDAVMKDGNGKGAAFLRDLKAVLKNIAAIKATQSIGSSQKAVLNPIGEALACRIENAIYDGRPFHVYMVLPFHPEGTLDTLNIMTQVHLTMQSIVAGSHSLVNRIRRAVIGAMLCKERKISRKDAVAEVEKYEIDNVIDAAKESWRPYLTMLNLRSWQSLGQRPVTEQIYVHSKLLIVDDRVAVLGSANINDRSQLGDRDSELAVILRDDEQVKISLDGVHQDLVSANVHRLRVQLWRKLFGFMAGSQPARDLENVIDKPAAMESWKAVQHVSYANALAYKKAFPFLPHVDGGSSSIWSTWNRSTRRLDAHMPFNERFWRLDNVMDKPSSWNAKSRTIETDPIGVKGFIVALPMSWTDSESNSSGMNLTILADERRSEDDGHAFAGIGEAENAKLEKWS</sequence>
<feature type="domain" description="PLD phosphodiesterase" evidence="5">
    <location>
        <begin position="167"/>
        <end position="194"/>
    </location>
</feature>
<comment type="caution">
    <text evidence="6">The sequence shown here is derived from an EMBL/GenBank/DDBJ whole genome shotgun (WGS) entry which is preliminary data.</text>
</comment>
<dbReference type="Pfam" id="PF00614">
    <property type="entry name" value="PLDc"/>
    <property type="match status" value="2"/>
</dbReference>
<evidence type="ECO:0000256" key="2">
    <source>
        <dbReference type="ARBA" id="ARBA00022737"/>
    </source>
</evidence>
<keyword evidence="7" id="KW-1185">Reference proteome</keyword>
<evidence type="ECO:0000256" key="1">
    <source>
        <dbReference type="ARBA" id="ARBA00000798"/>
    </source>
</evidence>
<dbReference type="eggNOG" id="COG1502">
    <property type="taxonomic scope" value="Bacteria"/>
</dbReference>
<dbReference type="CDD" id="cd09141">
    <property type="entry name" value="PLDc_vPLD1_2_yPLD_like_2"/>
    <property type="match status" value="1"/>
</dbReference>
<dbReference type="SUPFAM" id="SSF56024">
    <property type="entry name" value="Phospholipase D/nuclease"/>
    <property type="match status" value="2"/>
</dbReference>
<dbReference type="Proteomes" id="UP000009874">
    <property type="component" value="Unassembled WGS sequence"/>
</dbReference>
<dbReference type="RefSeq" id="WP_005669536.1">
    <property type="nucleotide sequence ID" value="NZ_JH992925.1"/>
</dbReference>
<dbReference type="SMART" id="SM00155">
    <property type="entry name" value="PLDc"/>
    <property type="match status" value="2"/>
</dbReference>
<gene>
    <name evidence="6" type="ORF">HMPREF9710_04077</name>
</gene>
<proteinExistence type="predicted"/>
<evidence type="ECO:0000256" key="3">
    <source>
        <dbReference type="ARBA" id="ARBA00022801"/>
    </source>
</evidence>
<evidence type="ECO:0000313" key="6">
    <source>
        <dbReference type="EMBL" id="EKU80538.1"/>
    </source>
</evidence>
<feature type="domain" description="PLD phosphodiesterase" evidence="5">
    <location>
        <begin position="774"/>
        <end position="801"/>
    </location>
</feature>
<dbReference type="CDD" id="cd09104">
    <property type="entry name" value="PLDc_vPLD1_2_like_1"/>
    <property type="match status" value="1"/>
</dbReference>
<dbReference type="PANTHER" id="PTHR18896:SF76">
    <property type="entry name" value="PHOSPHOLIPASE"/>
    <property type="match status" value="1"/>
</dbReference>